<dbReference type="Pfam" id="PF04392">
    <property type="entry name" value="ABC_sub_bind"/>
    <property type="match status" value="1"/>
</dbReference>
<dbReference type="PANTHER" id="PTHR35271">
    <property type="entry name" value="ABC TRANSPORTER, SUBSTRATE-BINDING LIPOPROTEIN-RELATED"/>
    <property type="match status" value="1"/>
</dbReference>
<feature type="signal peptide" evidence="1">
    <location>
        <begin position="1"/>
        <end position="22"/>
    </location>
</feature>
<dbReference type="PROSITE" id="PS51257">
    <property type="entry name" value="PROKAR_LIPOPROTEIN"/>
    <property type="match status" value="1"/>
</dbReference>
<dbReference type="Proteomes" id="UP001589836">
    <property type="component" value="Unassembled WGS sequence"/>
</dbReference>
<organism evidence="2 3">
    <name type="scientific">Pontibacillus salicampi</name>
    <dbReference type="NCBI Taxonomy" id="1449801"/>
    <lineage>
        <taxon>Bacteria</taxon>
        <taxon>Bacillati</taxon>
        <taxon>Bacillota</taxon>
        <taxon>Bacilli</taxon>
        <taxon>Bacillales</taxon>
        <taxon>Bacillaceae</taxon>
        <taxon>Pontibacillus</taxon>
    </lineage>
</organism>
<proteinExistence type="predicted"/>
<keyword evidence="1" id="KW-0732">Signal</keyword>
<gene>
    <name evidence="2" type="ORF">ACFFGV_03835</name>
</gene>
<dbReference type="Gene3D" id="3.40.50.2300">
    <property type="match status" value="2"/>
</dbReference>
<accession>A0ABV6LK88</accession>
<feature type="chain" id="PRO_5046948685" evidence="1">
    <location>
        <begin position="23"/>
        <end position="341"/>
    </location>
</feature>
<dbReference type="InterPro" id="IPR028082">
    <property type="entry name" value="Peripla_BP_I"/>
</dbReference>
<evidence type="ECO:0000313" key="3">
    <source>
        <dbReference type="Proteomes" id="UP001589836"/>
    </source>
</evidence>
<dbReference type="SUPFAM" id="SSF53822">
    <property type="entry name" value="Periplasmic binding protein-like I"/>
    <property type="match status" value="1"/>
</dbReference>
<evidence type="ECO:0000256" key="1">
    <source>
        <dbReference type="SAM" id="SignalP"/>
    </source>
</evidence>
<dbReference type="CDD" id="cd06325">
    <property type="entry name" value="PBP1_ABC_unchar_transporter"/>
    <property type="match status" value="1"/>
</dbReference>
<sequence length="341" mass="36375">MKKNGWLIFLVMVGLCILTACGSTEDTQGEANEEAESGSEEAATEGPFEIGVTQIVEHPSLDAAFEGFQKAIEDGGLDDVEYDVQIAQGDMSNSQTIATNFAGDNVDLIFANSTQSAQSSLNATSEIPILFTSVTDPVGADLVPSLEEAGSNITGTTDTHPEAVPNTVQFMEEEMDGINKVGMIYNSGEQNSVSQVNIVKEAMDGTSLEVVEASVSNSAEVQQAAESLVGRVDAFYIITDNTVVSALESVIGVSKDQDIPLFVGELDSVERGGFAGYGFDYYDIGYQTGEMAVSILKGEKDASEISPEVPSKLKLVINKQAAEEMGVELKEEWNDKAEFIE</sequence>
<dbReference type="InterPro" id="IPR007487">
    <property type="entry name" value="ABC_transpt-TYRBP-like"/>
</dbReference>
<name>A0ABV6LK88_9BACI</name>
<protein>
    <submittedName>
        <fullName evidence="2">ABC transporter substrate-binding protein</fullName>
    </submittedName>
</protein>
<evidence type="ECO:0000313" key="2">
    <source>
        <dbReference type="EMBL" id="MFC0522719.1"/>
    </source>
</evidence>
<keyword evidence="3" id="KW-1185">Reference proteome</keyword>
<dbReference type="EMBL" id="JBHLTP010000003">
    <property type="protein sequence ID" value="MFC0522719.1"/>
    <property type="molecule type" value="Genomic_DNA"/>
</dbReference>
<dbReference type="PANTHER" id="PTHR35271:SF1">
    <property type="entry name" value="ABC TRANSPORTER, SUBSTRATE-BINDING LIPOPROTEIN"/>
    <property type="match status" value="1"/>
</dbReference>
<comment type="caution">
    <text evidence="2">The sequence shown here is derived from an EMBL/GenBank/DDBJ whole genome shotgun (WGS) entry which is preliminary data.</text>
</comment>
<dbReference type="RefSeq" id="WP_377345247.1">
    <property type="nucleotide sequence ID" value="NZ_JBHLTP010000003.1"/>
</dbReference>
<reference evidence="2 3" key="1">
    <citation type="submission" date="2024-09" db="EMBL/GenBank/DDBJ databases">
        <authorList>
            <person name="Sun Q."/>
            <person name="Mori K."/>
        </authorList>
    </citation>
    <scope>NUCLEOTIDE SEQUENCE [LARGE SCALE GENOMIC DNA]</scope>
    <source>
        <strain evidence="2 3">NCAIM B.02529</strain>
    </source>
</reference>